<name>A0A3M3L172_PSECA</name>
<evidence type="ECO:0000256" key="2">
    <source>
        <dbReference type="ARBA" id="ARBA00004613"/>
    </source>
</evidence>
<dbReference type="Proteomes" id="UP000281372">
    <property type="component" value="Unassembled WGS sequence"/>
</dbReference>
<keyword evidence="7" id="KW-0175">Coiled coil</keyword>
<evidence type="ECO:0000259" key="10">
    <source>
        <dbReference type="Pfam" id="PF22638"/>
    </source>
</evidence>
<keyword evidence="11" id="KW-0969">Cilium</keyword>
<feature type="domain" description="Flagellar hook-associated protein 1 D2-like" evidence="9">
    <location>
        <begin position="341"/>
        <end position="421"/>
    </location>
</feature>
<dbReference type="Pfam" id="PF21158">
    <property type="entry name" value="flgK_1st_1"/>
    <property type="match status" value="1"/>
</dbReference>
<evidence type="ECO:0000259" key="9">
    <source>
        <dbReference type="Pfam" id="PF21158"/>
    </source>
</evidence>
<dbReference type="Pfam" id="PF22638">
    <property type="entry name" value="FlgK_D1"/>
    <property type="match status" value="1"/>
</dbReference>
<feature type="domain" description="Flagellar basal-body/hook protein C-terminal" evidence="8">
    <location>
        <begin position="646"/>
        <end position="684"/>
    </location>
</feature>
<dbReference type="InterPro" id="IPR010930">
    <property type="entry name" value="Flg_bb/hook_C_dom"/>
</dbReference>
<protein>
    <recommendedName>
        <fullName evidence="4">Flagellar hook-associated protein 1</fullName>
    </recommendedName>
</protein>
<evidence type="ECO:0000256" key="4">
    <source>
        <dbReference type="ARBA" id="ARBA00016244"/>
    </source>
</evidence>
<dbReference type="PANTHER" id="PTHR30033">
    <property type="entry name" value="FLAGELLAR HOOK-ASSOCIATED PROTEIN 1"/>
    <property type="match status" value="1"/>
</dbReference>
<keyword evidence="5" id="KW-0964">Secreted</keyword>
<evidence type="ECO:0000256" key="6">
    <source>
        <dbReference type="ARBA" id="ARBA00023143"/>
    </source>
</evidence>
<organism evidence="11 12">
    <name type="scientific">Pseudomonas cannabina</name>
    <dbReference type="NCBI Taxonomy" id="86840"/>
    <lineage>
        <taxon>Bacteria</taxon>
        <taxon>Pseudomonadati</taxon>
        <taxon>Pseudomonadota</taxon>
        <taxon>Gammaproteobacteria</taxon>
        <taxon>Pseudomonadales</taxon>
        <taxon>Pseudomonadaceae</taxon>
        <taxon>Pseudomonas</taxon>
    </lineage>
</organism>
<dbReference type="NCBIfam" id="TIGR02492">
    <property type="entry name" value="flgK_ends"/>
    <property type="match status" value="1"/>
</dbReference>
<dbReference type="GO" id="GO:0005198">
    <property type="term" value="F:structural molecule activity"/>
    <property type="evidence" value="ECO:0007669"/>
    <property type="project" value="InterPro"/>
</dbReference>
<dbReference type="PANTHER" id="PTHR30033:SF1">
    <property type="entry name" value="FLAGELLAR HOOK-ASSOCIATED PROTEIN 1"/>
    <property type="match status" value="1"/>
</dbReference>
<comment type="similarity">
    <text evidence="3">Belongs to the flagella basal body rod proteins family.</text>
</comment>
<dbReference type="GO" id="GO:0005576">
    <property type="term" value="C:extracellular region"/>
    <property type="evidence" value="ECO:0007669"/>
    <property type="project" value="UniProtKB-SubCell"/>
</dbReference>
<dbReference type="EMBL" id="RBOW01000546">
    <property type="protein sequence ID" value="RMN28473.1"/>
    <property type="molecule type" value="Genomic_DNA"/>
</dbReference>
<proteinExistence type="inferred from homology"/>
<keyword evidence="11" id="KW-0282">Flagellum</keyword>
<accession>A0A3M3L172</accession>
<gene>
    <name evidence="11" type="ORF">ALQ64_02750</name>
</gene>
<evidence type="ECO:0000256" key="1">
    <source>
        <dbReference type="ARBA" id="ARBA00004365"/>
    </source>
</evidence>
<evidence type="ECO:0000256" key="5">
    <source>
        <dbReference type="ARBA" id="ARBA00022525"/>
    </source>
</evidence>
<evidence type="ECO:0000259" key="8">
    <source>
        <dbReference type="Pfam" id="PF06429"/>
    </source>
</evidence>
<dbReference type="InterPro" id="IPR053927">
    <property type="entry name" value="FlgK_helical"/>
</dbReference>
<dbReference type="GO" id="GO:0044780">
    <property type="term" value="P:bacterial-type flagellum assembly"/>
    <property type="evidence" value="ECO:0007669"/>
    <property type="project" value="InterPro"/>
</dbReference>
<dbReference type="PRINTS" id="PR01005">
    <property type="entry name" value="FLGHOOKAP1"/>
</dbReference>
<dbReference type="InterPro" id="IPR002371">
    <property type="entry name" value="FlgK"/>
</dbReference>
<comment type="caution">
    <text evidence="11">The sequence shown here is derived from an EMBL/GenBank/DDBJ whole genome shotgun (WGS) entry which is preliminary data.</text>
</comment>
<dbReference type="Pfam" id="PF06429">
    <property type="entry name" value="Flg_bbr_C"/>
    <property type="match status" value="1"/>
</dbReference>
<keyword evidence="6" id="KW-0975">Bacterial flagellum</keyword>
<keyword evidence="11" id="KW-0966">Cell projection</keyword>
<dbReference type="GO" id="GO:0009424">
    <property type="term" value="C:bacterial-type flagellum hook"/>
    <property type="evidence" value="ECO:0007669"/>
    <property type="project" value="InterPro"/>
</dbReference>
<sequence>MSLISIGLSGINASSAAINTIGNNTANVDTAGYSRQQVLTTASAQIALGQGVGYLGTGTTLSDVRRIYNSYLDTQLQSSTALSADAVAYSGQAGKTDTLLSDNASGVAVQLGDFFSKMQGIATNATQASDRSSFLTQAGALSARFNSVASQLSSQNDNVNAQLTTFTKQVNELTNTVAGLNKQITQASVGNSTPNTLLDSRSEAVRQLNELVGVKVVENNGNYDLYTGTGQSLVSGGTSYKMSASPSPSDPLQFNVQVAYGQTQTDVTSVITGGSIGGLLRYRSEVLVPATNELGRTAMVLSDQVNSQLNQGIDSKGNFGSNLYSSINSADAITQRSIGKTANSLGSGNLNVTIGDTSKLTADDYEVTFSDTSNFTVRRLPNGESVGAGALSDNPPKQFDGFSVSLNGNTLAAGDSFKVIPTRTGASGISVVMTDAKDIAAAAPLTATAGASNAGTGSFTQPVLNTKSDIYSSTRTADLRNALKDSTPMKLVMGAVSSTGVQSYSLINASGGAVLDQNGNAVGGSIIQGQTNTLKLNVGYTDTTTTPGSKTAFQLEMTISGSPVVNDTFSVGITGSGSSDNRNALAVVGLQTAKTVGVANGGAGTSLSGSYADLVSVVGTLASQGKNDVTATAAVVGQAKASRDSVSGVSLDEEASNLIKYQQYYTASSQIIKAAQTIFSTLINSL</sequence>
<feature type="coiled-coil region" evidence="7">
    <location>
        <begin position="156"/>
        <end position="183"/>
    </location>
</feature>
<evidence type="ECO:0000313" key="11">
    <source>
        <dbReference type="EMBL" id="RMN28473.1"/>
    </source>
</evidence>
<evidence type="ECO:0000313" key="12">
    <source>
        <dbReference type="Proteomes" id="UP000281372"/>
    </source>
</evidence>
<comment type="subcellular location">
    <subcellularLocation>
        <location evidence="1">Bacterial flagellum</location>
    </subcellularLocation>
    <subcellularLocation>
        <location evidence="2">Secreted</location>
    </subcellularLocation>
</comment>
<reference evidence="11 12" key="1">
    <citation type="submission" date="2018-08" db="EMBL/GenBank/DDBJ databases">
        <title>Recombination of ecologically and evolutionarily significant loci maintains genetic cohesion in the Pseudomonas syringae species complex.</title>
        <authorList>
            <person name="Dillon M."/>
            <person name="Thakur S."/>
            <person name="Almeida R.N.D."/>
            <person name="Weir B.S."/>
            <person name="Guttman D.S."/>
        </authorList>
    </citation>
    <scope>NUCLEOTIDE SEQUENCE [LARGE SCALE GENOMIC DNA]</scope>
    <source>
        <strain evidence="11 12">ICMP 2821</strain>
    </source>
</reference>
<evidence type="ECO:0000256" key="3">
    <source>
        <dbReference type="ARBA" id="ARBA00009677"/>
    </source>
</evidence>
<dbReference type="SUPFAM" id="SSF64518">
    <property type="entry name" value="Phase 1 flagellin"/>
    <property type="match status" value="2"/>
</dbReference>
<dbReference type="InterPro" id="IPR049119">
    <property type="entry name" value="FlgK_D2-like"/>
</dbReference>
<feature type="domain" description="Flagellar hook-associated protein FlgK helical" evidence="10">
    <location>
        <begin position="95"/>
        <end position="324"/>
    </location>
</feature>
<evidence type="ECO:0000256" key="7">
    <source>
        <dbReference type="SAM" id="Coils"/>
    </source>
</evidence>
<dbReference type="RefSeq" id="WP_055001207.1">
    <property type="nucleotide sequence ID" value="NZ_FNKU01000001.1"/>
</dbReference>
<dbReference type="AlphaFoldDB" id="A0A3M3L172"/>